<evidence type="ECO:0000313" key="2">
    <source>
        <dbReference type="EMBL" id="KAL0292266.1"/>
    </source>
</evidence>
<evidence type="ECO:0000256" key="1">
    <source>
        <dbReference type="SAM" id="MobiDB-lite"/>
    </source>
</evidence>
<feature type="region of interest" description="Disordered" evidence="1">
    <location>
        <begin position="27"/>
        <end position="59"/>
    </location>
</feature>
<reference evidence="2" key="2">
    <citation type="journal article" date="2024" name="Plant">
        <title>Genomic evolution and insights into agronomic trait innovations of Sesamum species.</title>
        <authorList>
            <person name="Miao H."/>
            <person name="Wang L."/>
            <person name="Qu L."/>
            <person name="Liu H."/>
            <person name="Sun Y."/>
            <person name="Le M."/>
            <person name="Wang Q."/>
            <person name="Wei S."/>
            <person name="Zheng Y."/>
            <person name="Lin W."/>
            <person name="Duan Y."/>
            <person name="Cao H."/>
            <person name="Xiong S."/>
            <person name="Wang X."/>
            <person name="Wei L."/>
            <person name="Li C."/>
            <person name="Ma Q."/>
            <person name="Ju M."/>
            <person name="Zhao R."/>
            <person name="Li G."/>
            <person name="Mu C."/>
            <person name="Tian Q."/>
            <person name="Mei H."/>
            <person name="Zhang T."/>
            <person name="Gao T."/>
            <person name="Zhang H."/>
        </authorList>
    </citation>
    <scope>NUCLEOTIDE SEQUENCE</scope>
    <source>
        <strain evidence="2">G02</strain>
    </source>
</reference>
<sequence length="87" mass="9366">MTVLEPHKPVDWADSTSTPQFLLKHFPGGAPPNTPTDHYTDDCGGHKGENGDTSPGTHGDFVAVYVPEDEGKRVPHALAFISNLKLT</sequence>
<comment type="caution">
    <text evidence="2">The sequence shown here is derived from an EMBL/GenBank/DDBJ whole genome shotgun (WGS) entry which is preliminary data.</text>
</comment>
<feature type="compositionally biased region" description="Basic and acidic residues" evidence="1">
    <location>
        <begin position="38"/>
        <end position="50"/>
    </location>
</feature>
<gene>
    <name evidence="2" type="ORF">Sradi_6996600</name>
</gene>
<dbReference type="EMBL" id="JACGWJ010000447">
    <property type="protein sequence ID" value="KAL0292266.1"/>
    <property type="molecule type" value="Genomic_DNA"/>
</dbReference>
<accession>A0AAW2JDH8</accession>
<reference evidence="2" key="1">
    <citation type="submission" date="2020-06" db="EMBL/GenBank/DDBJ databases">
        <authorList>
            <person name="Li T."/>
            <person name="Hu X."/>
            <person name="Zhang T."/>
            <person name="Song X."/>
            <person name="Zhang H."/>
            <person name="Dai N."/>
            <person name="Sheng W."/>
            <person name="Hou X."/>
            <person name="Wei L."/>
        </authorList>
    </citation>
    <scope>NUCLEOTIDE SEQUENCE</scope>
    <source>
        <strain evidence="2">G02</strain>
        <tissue evidence="2">Leaf</tissue>
    </source>
</reference>
<organism evidence="2">
    <name type="scientific">Sesamum radiatum</name>
    <name type="common">Black benniseed</name>
    <dbReference type="NCBI Taxonomy" id="300843"/>
    <lineage>
        <taxon>Eukaryota</taxon>
        <taxon>Viridiplantae</taxon>
        <taxon>Streptophyta</taxon>
        <taxon>Embryophyta</taxon>
        <taxon>Tracheophyta</taxon>
        <taxon>Spermatophyta</taxon>
        <taxon>Magnoliopsida</taxon>
        <taxon>eudicotyledons</taxon>
        <taxon>Gunneridae</taxon>
        <taxon>Pentapetalae</taxon>
        <taxon>asterids</taxon>
        <taxon>lamiids</taxon>
        <taxon>Lamiales</taxon>
        <taxon>Pedaliaceae</taxon>
        <taxon>Sesamum</taxon>
    </lineage>
</organism>
<protein>
    <submittedName>
        <fullName evidence="2">Uncharacterized protein</fullName>
    </submittedName>
</protein>
<proteinExistence type="predicted"/>
<dbReference type="AlphaFoldDB" id="A0AAW2JDH8"/>
<name>A0AAW2JDH8_SESRA</name>